<reference evidence="2 3" key="1">
    <citation type="journal article" date="2013" name="Genome Announc.">
        <title>Draft Genome Sequence of Indibacter alkaliphilus Strain LW1T, Isolated from Lonar Lake, a Haloalkaline Lake in the Buldana District of Maharashtra, India.</title>
        <authorList>
            <person name="Singh A."/>
            <person name="Kumar Jangir P."/>
            <person name="Sharma R."/>
            <person name="Singh A."/>
            <person name="Kumar Pinnaka A."/>
            <person name="Shivaji S."/>
        </authorList>
    </citation>
    <scope>NUCLEOTIDE SEQUENCE [LARGE SCALE GENOMIC DNA]</scope>
    <source>
        <strain evidence="3">CCUG 57479 / KCTC 22604 / LW1</strain>
    </source>
</reference>
<protein>
    <submittedName>
        <fullName evidence="2">Uncharacterized protein</fullName>
    </submittedName>
</protein>
<keyword evidence="3" id="KW-1185">Reference proteome</keyword>
<comment type="caution">
    <text evidence="2">The sequence shown here is derived from an EMBL/GenBank/DDBJ whole genome shotgun (WGS) entry which is preliminary data.</text>
</comment>
<dbReference type="AlphaFoldDB" id="S2DI10"/>
<feature type="region of interest" description="Disordered" evidence="1">
    <location>
        <begin position="1"/>
        <end position="22"/>
    </location>
</feature>
<gene>
    <name evidence="2" type="ORF">A33Q_2140</name>
</gene>
<evidence type="ECO:0000313" key="3">
    <source>
        <dbReference type="Proteomes" id="UP000006073"/>
    </source>
</evidence>
<organism evidence="2 3">
    <name type="scientific">Indibacter alkaliphilus (strain CCUG 57479 / KCTC 22604 / LW1)</name>
    <dbReference type="NCBI Taxonomy" id="1189612"/>
    <lineage>
        <taxon>Bacteria</taxon>
        <taxon>Pseudomonadati</taxon>
        <taxon>Bacteroidota</taxon>
        <taxon>Cytophagia</taxon>
        <taxon>Cytophagales</taxon>
        <taxon>Cyclobacteriaceae</taxon>
    </lineage>
</organism>
<evidence type="ECO:0000313" key="2">
    <source>
        <dbReference type="EMBL" id="EOZ96830.1"/>
    </source>
</evidence>
<dbReference type="Proteomes" id="UP000006073">
    <property type="component" value="Unassembled WGS sequence"/>
</dbReference>
<proteinExistence type="predicted"/>
<evidence type="ECO:0000256" key="1">
    <source>
        <dbReference type="SAM" id="MobiDB-lite"/>
    </source>
</evidence>
<dbReference type="EMBL" id="ALWO02000032">
    <property type="protein sequence ID" value="EOZ96830.1"/>
    <property type="molecule type" value="Genomic_DNA"/>
</dbReference>
<sequence length="39" mass="4381">MKAGLPEEATQLNPGIGKSDKETNRWPIFLFENSNEGFN</sequence>
<accession>S2DI10</accession>
<name>S2DI10_INDAL</name>